<dbReference type="InterPro" id="IPR044814">
    <property type="entry name" value="Terpene_cyclase_plant_C1"/>
</dbReference>
<dbReference type="PANTHER" id="PTHR31739">
    <property type="entry name" value="ENT-COPALYL DIPHOSPHATE SYNTHASE, CHLOROPLASTIC"/>
    <property type="match status" value="1"/>
</dbReference>
<keyword evidence="3" id="KW-0479">Metal-binding</keyword>
<evidence type="ECO:0000256" key="2">
    <source>
        <dbReference type="ARBA" id="ARBA00001946"/>
    </source>
</evidence>
<evidence type="ECO:0000256" key="6">
    <source>
        <dbReference type="ARBA" id="ARBA00038405"/>
    </source>
</evidence>
<dbReference type="FunFam" id="1.50.10.130:FF:000002">
    <property type="entry name" value="Ent-copalyl diphosphate synthase, chloroplastic"/>
    <property type="match status" value="1"/>
</dbReference>
<dbReference type="AlphaFoldDB" id="A0A6B8N4A7"/>
<comment type="cofactor">
    <cofactor evidence="2">
        <name>Mg(2+)</name>
        <dbReference type="ChEBI" id="CHEBI:18420"/>
    </cofactor>
</comment>
<evidence type="ECO:0000256" key="5">
    <source>
        <dbReference type="ARBA" id="ARBA00023239"/>
    </source>
</evidence>
<proteinExistence type="evidence at transcript level"/>
<dbReference type="EC" id="4.2.3.65" evidence="9"/>
<dbReference type="InterPro" id="IPR008949">
    <property type="entry name" value="Isoprenoid_synthase_dom_sf"/>
</dbReference>
<dbReference type="Gene3D" id="1.50.10.130">
    <property type="entry name" value="Terpene synthase, N-terminal domain"/>
    <property type="match status" value="1"/>
</dbReference>
<dbReference type="SFLD" id="SFLDS00005">
    <property type="entry name" value="Isoprenoid_Synthase_Type_I"/>
    <property type="match status" value="1"/>
</dbReference>
<dbReference type="InterPro" id="IPR001906">
    <property type="entry name" value="Terpene_synth_N"/>
</dbReference>
<dbReference type="Gene3D" id="1.10.600.10">
    <property type="entry name" value="Farnesyl Diphosphate Synthase"/>
    <property type="match status" value="1"/>
</dbReference>
<keyword evidence="4" id="KW-0460">Magnesium</keyword>
<evidence type="ECO:0000256" key="1">
    <source>
        <dbReference type="ARBA" id="ARBA00001936"/>
    </source>
</evidence>
<comment type="cofactor">
    <cofactor evidence="1">
        <name>Mn(2+)</name>
        <dbReference type="ChEBI" id="CHEBI:29035"/>
    </cofactor>
</comment>
<dbReference type="Pfam" id="PF01397">
    <property type="entry name" value="Terpene_synth"/>
    <property type="match status" value="1"/>
</dbReference>
<name>A0A6B8N4A7_TAICR</name>
<dbReference type="GO" id="GO:0102884">
    <property type="term" value="F:alpha-zingiberene synthase activity"/>
    <property type="evidence" value="ECO:0007669"/>
    <property type="project" value="UniProtKB-EC"/>
</dbReference>
<dbReference type="InterPro" id="IPR008930">
    <property type="entry name" value="Terpenoid_cyclase/PrenylTrfase"/>
</dbReference>
<keyword evidence="5 9" id="KW-0456">Lyase</keyword>
<sequence>MAAALPLLKEESDNLVVRRIGNYRPNVWEDDFLQSLSSPYGAPSYRERVGSLIEQIKDEAFHPLLGDGEICPSSPYDLLERFSIVDALQRLGIHRYFEKEIKAVLDYTYKYWNENGISRGGENFIADLNTTALGFRILRLNGYYVSQEVFKNFKDENEQFIFAPPTEGGDNQLRSMLNLYQATEISFPGETIMKEAKSFASRYLQQTLAESQNSKDKNQLLREVEYFMKYSWRSRSPRWEAWNSIQIFRQDIDSWMSMEGVYKMSNEICQNLLEAAILDFNILQAQHQIELKIVSKWWNETSVKQLNFFRHRHVEYYFAYACGLYEHEFSLTRVGYAKLGVMITVIDDIFDTYGTIDELIHFKIALINWDMSIVDRLPQYMQVSLQFSHKTYMELVDEAEKIHGPRARKWMQDYWTSLILAEWQDAEWIAKDYHPTLDEYLKNAISSSTIPVVTLFPMVLIDTLLPDDILERVSRFEYDVVMGCRLIDDCKDFQEQQDHGENASWLDCYMRDSPGTTMEQALEHASILIESHMEQLSKDFLFYGKDIPKCCKRVYFDCMYRWVAFLWREIDGFSNSSNGTKDDIRKILMNPITLYSLERNGEEHK</sequence>
<dbReference type="CDD" id="cd00684">
    <property type="entry name" value="Terpene_cyclase_plant_C1"/>
    <property type="match status" value="1"/>
</dbReference>
<gene>
    <name evidence="9" type="primary">TPS2</name>
</gene>
<reference evidence="9" key="1">
    <citation type="submission" date="2019-01" db="EMBL/GenBank/DDBJ databases">
        <authorList>
            <person name="Ma L.-T."/>
            <person name="Chu F.-H."/>
        </authorList>
    </citation>
    <scope>NUCLEOTIDE SEQUENCE</scope>
    <source>
        <tissue evidence="9">Mature needles and cones</tissue>
    </source>
</reference>
<dbReference type="SUPFAM" id="SSF48239">
    <property type="entry name" value="Terpenoid cyclases/Protein prenyltransferases"/>
    <property type="match status" value="1"/>
</dbReference>
<protein>
    <submittedName>
        <fullName evidence="9">Terpene synthase 2</fullName>
        <ecNumber evidence="9">4.2.3.65</ecNumber>
    </submittedName>
</protein>
<dbReference type="InterPro" id="IPR005630">
    <property type="entry name" value="Terpene_synthase_metal-bd"/>
</dbReference>
<dbReference type="InterPro" id="IPR036965">
    <property type="entry name" value="Terpene_synth_N_sf"/>
</dbReference>
<dbReference type="SUPFAM" id="SSF48576">
    <property type="entry name" value="Terpenoid synthases"/>
    <property type="match status" value="1"/>
</dbReference>
<comment type="similarity">
    <text evidence="6">Belongs to the terpene synthase family. Tpsa subfamily.</text>
</comment>
<feature type="domain" description="Terpene synthase metal-binding" evidence="8">
    <location>
        <begin position="302"/>
        <end position="534"/>
    </location>
</feature>
<evidence type="ECO:0000313" key="9">
    <source>
        <dbReference type="EMBL" id="QGN65608.1"/>
    </source>
</evidence>
<dbReference type="InterPro" id="IPR050148">
    <property type="entry name" value="Terpene_synthase-like"/>
</dbReference>
<evidence type="ECO:0000259" key="8">
    <source>
        <dbReference type="Pfam" id="PF03936"/>
    </source>
</evidence>
<dbReference type="GO" id="GO:0010597">
    <property type="term" value="P:green leaf volatile biosynthetic process"/>
    <property type="evidence" value="ECO:0007669"/>
    <property type="project" value="UniProtKB-ARBA"/>
</dbReference>
<evidence type="ECO:0000256" key="4">
    <source>
        <dbReference type="ARBA" id="ARBA00022842"/>
    </source>
</evidence>
<feature type="domain" description="Terpene synthase N-terminal" evidence="7">
    <location>
        <begin position="27"/>
        <end position="226"/>
    </location>
</feature>
<organism evidence="9">
    <name type="scientific">Taiwania cryptomerioides</name>
    <name type="common">Coffin tree</name>
    <dbReference type="NCBI Taxonomy" id="50187"/>
    <lineage>
        <taxon>Eukaryota</taxon>
        <taxon>Viridiplantae</taxon>
        <taxon>Streptophyta</taxon>
        <taxon>Embryophyta</taxon>
        <taxon>Tracheophyta</taxon>
        <taxon>Spermatophyta</taxon>
        <taxon>Pinopsida</taxon>
        <taxon>Pinidae</taxon>
        <taxon>Conifers II</taxon>
        <taxon>Cupressales</taxon>
        <taxon>Cupressaceae</taxon>
        <taxon>Taiwania</taxon>
    </lineage>
</organism>
<dbReference type="PANTHER" id="PTHR31739:SF25">
    <property type="entry name" value="(E,E)-GERANYLLINALOOL SYNTHASE"/>
    <property type="match status" value="1"/>
</dbReference>
<dbReference type="GO" id="GO:0010333">
    <property type="term" value="F:terpene synthase activity"/>
    <property type="evidence" value="ECO:0007669"/>
    <property type="project" value="InterPro"/>
</dbReference>
<dbReference type="EMBL" id="MK404539">
    <property type="protein sequence ID" value="QGN65608.1"/>
    <property type="molecule type" value="mRNA"/>
</dbReference>
<dbReference type="GO" id="GO:0016102">
    <property type="term" value="P:diterpenoid biosynthetic process"/>
    <property type="evidence" value="ECO:0007669"/>
    <property type="project" value="InterPro"/>
</dbReference>
<dbReference type="SFLD" id="SFLDG01019">
    <property type="entry name" value="Terpene_Cyclase_Like_1_C_Termi"/>
    <property type="match status" value="1"/>
</dbReference>
<dbReference type="SFLD" id="SFLDG01014">
    <property type="entry name" value="Terpene_Cyclase_Like_1_N-term"/>
    <property type="match status" value="1"/>
</dbReference>
<accession>A0A6B8N4A7</accession>
<evidence type="ECO:0000256" key="3">
    <source>
        <dbReference type="ARBA" id="ARBA00022723"/>
    </source>
</evidence>
<dbReference type="GO" id="GO:0000287">
    <property type="term" value="F:magnesium ion binding"/>
    <property type="evidence" value="ECO:0007669"/>
    <property type="project" value="InterPro"/>
</dbReference>
<dbReference type="InterPro" id="IPR034741">
    <property type="entry name" value="Terpene_cyclase-like_1_C"/>
</dbReference>
<dbReference type="Pfam" id="PF03936">
    <property type="entry name" value="Terpene_synth_C"/>
    <property type="match status" value="1"/>
</dbReference>
<evidence type="ECO:0000259" key="7">
    <source>
        <dbReference type="Pfam" id="PF01397"/>
    </source>
</evidence>